<name>F9CVZ0_9ARCH</name>
<evidence type="ECO:0000313" key="2">
    <source>
        <dbReference type="Proteomes" id="UP000004440"/>
    </source>
</evidence>
<dbReference type="GO" id="GO:0006508">
    <property type="term" value="P:proteolysis"/>
    <property type="evidence" value="ECO:0007669"/>
    <property type="project" value="UniProtKB-KW"/>
</dbReference>
<dbReference type="STRING" id="1001994.MY1_0679"/>
<reference evidence="1 2" key="1">
    <citation type="journal article" date="2011" name="J. Bacteriol.">
        <title>Genome Sequence of an Ammonia-Oxidizing Soil Archaeon, "Candidatus Nitrosoarchaeum koreensis" MY1.</title>
        <authorList>
            <person name="Kim B.K."/>
            <person name="Jung M.Y."/>
            <person name="Yu D.S."/>
            <person name="Park S.J."/>
            <person name="Oh T.K."/>
            <person name="Rhee S.K."/>
            <person name="Kim J.F."/>
        </authorList>
    </citation>
    <scope>NUCLEOTIDE SEQUENCE [LARGE SCALE GENOMIC DNA]</scope>
    <source>
        <strain evidence="1 2">MY1</strain>
    </source>
</reference>
<accession>F9CVZ0</accession>
<comment type="caution">
    <text evidence="1">The sequence shown here is derived from an EMBL/GenBank/DDBJ whole genome shotgun (WGS) entry which is preliminary data.</text>
</comment>
<gene>
    <name evidence="1" type="ORF">MY1_0679</name>
</gene>
<keyword evidence="1" id="KW-0378">Hydrolase</keyword>
<sequence>MFSTAFAHSAKVVGDFKIETGWENEPPLVGMDNAIEIIVSLAEESDKLIYDMVFFNKIDDSTDKATEKHLSGLADKIEVNISTGGSKTFLLLEENKENLGVYHAKFVPTNPGTHTIHLYGIIKNLEFEMTSQIEAVKISDSAQIPDWIRNNAKWWSDGAITDADFVKGIQFLAQQGIIKIEQTTESSIVSQEIPQWIRNNAKWWSDGAITDADFVKGIQFLAQQGIIKVS</sequence>
<keyword evidence="2" id="KW-1185">Reference proteome</keyword>
<proteinExistence type="predicted"/>
<keyword evidence="1" id="KW-0645">Protease</keyword>
<organism evidence="1 2">
    <name type="scientific">Nitrosarchaeum koreense MY1</name>
    <dbReference type="NCBI Taxonomy" id="1001994"/>
    <lineage>
        <taxon>Archaea</taxon>
        <taxon>Nitrososphaerota</taxon>
        <taxon>Nitrososphaeria</taxon>
        <taxon>Nitrosopumilales</taxon>
        <taxon>Nitrosopumilaceae</taxon>
        <taxon>Nitrosarchaeum</taxon>
    </lineage>
</organism>
<dbReference type="EMBL" id="AFPU01000001">
    <property type="protein sequence ID" value="EGP93442.1"/>
    <property type="molecule type" value="Genomic_DNA"/>
</dbReference>
<dbReference type="AlphaFoldDB" id="F9CVZ0"/>
<dbReference type="GO" id="GO:0008233">
    <property type="term" value="F:peptidase activity"/>
    <property type="evidence" value="ECO:0007669"/>
    <property type="project" value="UniProtKB-KW"/>
</dbReference>
<dbReference type="Proteomes" id="UP000004440">
    <property type="component" value="Unassembled WGS sequence"/>
</dbReference>
<evidence type="ECO:0000313" key="1">
    <source>
        <dbReference type="EMBL" id="EGP93442.1"/>
    </source>
</evidence>
<protein>
    <submittedName>
        <fullName evidence="1">Secreted Zn-dependent protease containing TPR-repeat protein</fullName>
    </submittedName>
</protein>